<reference evidence="1" key="1">
    <citation type="submission" date="2022-07" db="EMBL/GenBank/DDBJ databases">
        <title>Phylogenomic reconstructions and comparative analyses of Kickxellomycotina fungi.</title>
        <authorList>
            <person name="Reynolds N.K."/>
            <person name="Stajich J.E."/>
            <person name="Barry K."/>
            <person name="Grigoriev I.V."/>
            <person name="Crous P."/>
            <person name="Smith M.E."/>
        </authorList>
    </citation>
    <scope>NUCLEOTIDE SEQUENCE</scope>
    <source>
        <strain evidence="1">NRRL 5244</strain>
    </source>
</reference>
<dbReference type="Proteomes" id="UP001150603">
    <property type="component" value="Unassembled WGS sequence"/>
</dbReference>
<evidence type="ECO:0000313" key="2">
    <source>
        <dbReference type="Proteomes" id="UP001150603"/>
    </source>
</evidence>
<name>A0ACC1JDW5_9FUNG</name>
<proteinExistence type="predicted"/>
<protein>
    <submittedName>
        <fullName evidence="1">Uncharacterized protein</fullName>
    </submittedName>
</protein>
<accession>A0ACC1JDW5</accession>
<keyword evidence="2" id="KW-1185">Reference proteome</keyword>
<dbReference type="EMBL" id="JANBPW010000660">
    <property type="protein sequence ID" value="KAJ1948676.1"/>
    <property type="molecule type" value="Genomic_DNA"/>
</dbReference>
<gene>
    <name evidence="1" type="ORF">FBU59_001482</name>
</gene>
<sequence length="795" mass="88463">MQYMNTFMSPYSDMSAPPKPNILTEDRPEAKILANLGGLAIQKPSCGPSKVVPSMDFLQTTPSVGTGTEGTLSPDDLSFFDSLFSDSNTYTPSGSIGDFFTTSVDASFLGTTQPAQWVNQPLLTGSAPAGTTGFSTTNGAGNLKSAQFIPRIIERADSHQPRSPFTTNLPMQRGESNEPFDYDNYPAMLDECAKELGAGISARDLYKLLADIFAAPRSVYLMLYMEVIWYLLIHNALPPSCVYTIICGNLRGAVLSGETILSLPPDLEEACYACAIGEIGQLKTSSSPMFAITAIFLAMHDFQSGRYPEMMEHINLAHDTMLRCKIKGYSYPWRDVADEVAQSSVFDFCITTFWHTYALRNIFSLLMMPHTPADNGTLPVSSSKTSSLDELNMAVDIDMTEVLPENFRSTNPMAPATLVFRGNDDKDFIASRPPNSPTTHLEVSLLPYLQSLAKHYTDHLHAYSLLAGGKIGLKQYVRFCRAQKVSLQRTKYTLPESTKLTQEKVVEYLQMIKPGSNVPHEHISTRARHLKELIALYIMFQVLRSRVCRSVLKKMLGEDLNSLPPDISTQAFSIRDMYDLPSASSFDQLELARMNEYFLSVRSQALDSANVLANLLQIAYTCKFNLYCLGPLVIFGIEELLIAHVSMAKHTNHYIRWNSHKRLANILEMLRTLRYWSPALNLFVAGVQALSGQDCCINTPCNKEKFHDDLGVKAARVEVTRRSSYPRPLRSPMPTVLSDETANYAAVEKIPEFPNPYPPNHIISIIIKELGVSLAEFLAPAYPILLLKLLHTSKP</sequence>
<comment type="caution">
    <text evidence="1">The sequence shown here is derived from an EMBL/GenBank/DDBJ whole genome shotgun (WGS) entry which is preliminary data.</text>
</comment>
<evidence type="ECO:0000313" key="1">
    <source>
        <dbReference type="EMBL" id="KAJ1948676.1"/>
    </source>
</evidence>
<organism evidence="1 2">
    <name type="scientific">Linderina macrospora</name>
    <dbReference type="NCBI Taxonomy" id="4868"/>
    <lineage>
        <taxon>Eukaryota</taxon>
        <taxon>Fungi</taxon>
        <taxon>Fungi incertae sedis</taxon>
        <taxon>Zoopagomycota</taxon>
        <taxon>Kickxellomycotina</taxon>
        <taxon>Kickxellomycetes</taxon>
        <taxon>Kickxellales</taxon>
        <taxon>Kickxellaceae</taxon>
        <taxon>Linderina</taxon>
    </lineage>
</organism>